<dbReference type="SUPFAM" id="SSF161098">
    <property type="entry name" value="MetI-like"/>
    <property type="match status" value="1"/>
</dbReference>
<feature type="transmembrane region" description="Helical" evidence="7">
    <location>
        <begin position="70"/>
        <end position="91"/>
    </location>
</feature>
<proteinExistence type="inferred from homology"/>
<dbReference type="PANTHER" id="PTHR43163">
    <property type="entry name" value="DIPEPTIDE TRANSPORT SYSTEM PERMEASE PROTEIN DPPB-RELATED"/>
    <property type="match status" value="1"/>
</dbReference>
<dbReference type="Pfam" id="PF19300">
    <property type="entry name" value="BPD_transp_1_N"/>
    <property type="match status" value="1"/>
</dbReference>
<feature type="transmembrane region" description="Helical" evidence="7">
    <location>
        <begin position="15"/>
        <end position="36"/>
    </location>
</feature>
<comment type="similarity">
    <text evidence="7">Belongs to the binding-protein-dependent transport system permease family.</text>
</comment>
<dbReference type="RefSeq" id="WP_069688400.1">
    <property type="nucleotide sequence ID" value="NZ_CP017147.1"/>
</dbReference>
<dbReference type="InterPro" id="IPR045621">
    <property type="entry name" value="BPD_transp_1_N"/>
</dbReference>
<sequence>MRSSFLANRFLANRALDLAVVLFGVSVLTFLMIRLIPGDAVAIMLGANTEVTPDRVAALRSRIGLDQPVVLQYFSWLGGVLTGDLGVSLWTRRPVSEEITGHMWPTIQLTMLALIVGAGLSLPLGVLMARLRGKAWDTALRVGSVAGLTIPSFWLGIMMILALTTLAPDWQLLGYVPFSEDPLGNIAKLLLPAVALALPILANLSRLVRSAMLDALQQDYVRTARAKGLPERRILYRHALRNALIPFVTSAGIMTGYLLGGAIVVEQVFAIPGLGRLILGAIAERNYPLVQATILVVTFAFVLVNFVVDLLYVLIDPRVRL</sequence>
<feature type="transmembrane region" description="Helical" evidence="7">
    <location>
        <begin position="186"/>
        <end position="204"/>
    </location>
</feature>
<feature type="transmembrane region" description="Helical" evidence="7">
    <location>
        <begin position="243"/>
        <end position="269"/>
    </location>
</feature>
<dbReference type="STRING" id="1526658.BHK69_00490"/>
<comment type="subcellular location">
    <subcellularLocation>
        <location evidence="1 7">Cell membrane</location>
        <topology evidence="1 7">Multi-pass membrane protein</topology>
    </subcellularLocation>
</comment>
<evidence type="ECO:0000256" key="1">
    <source>
        <dbReference type="ARBA" id="ARBA00004651"/>
    </source>
</evidence>
<dbReference type="CDD" id="cd06261">
    <property type="entry name" value="TM_PBP2"/>
    <property type="match status" value="1"/>
</dbReference>
<evidence type="ECO:0000259" key="8">
    <source>
        <dbReference type="PROSITE" id="PS50928"/>
    </source>
</evidence>
<keyword evidence="6 7" id="KW-0472">Membrane</keyword>
<keyword evidence="10" id="KW-1185">Reference proteome</keyword>
<accession>A0A1D7TVN4</accession>
<dbReference type="AlphaFoldDB" id="A0A1D7TVN4"/>
<reference evidence="9 10" key="1">
    <citation type="journal article" date="2015" name="Antonie Van Leeuwenhoek">
        <title>Bosea vaviloviae sp. nov., a new species of slow-growing rhizobia isolated from nodules of the relict species Vavilovia formosa (Stev.) Fed.</title>
        <authorList>
            <person name="Safronova V.I."/>
            <person name="Kuznetsova I.G."/>
            <person name="Sazanova A.L."/>
            <person name="Kimeklis A.K."/>
            <person name="Belimov A.A."/>
            <person name="Andronov E.E."/>
            <person name="Pinaev A.G."/>
            <person name="Chizhevskaya E.P."/>
            <person name="Pukhaev A.R."/>
            <person name="Popov K.P."/>
            <person name="Willems A."/>
            <person name="Tikhonovich I.A."/>
        </authorList>
    </citation>
    <scope>NUCLEOTIDE SEQUENCE [LARGE SCALE GENOMIC DNA]</scope>
    <source>
        <strain evidence="9 10">Vaf18</strain>
    </source>
</reference>
<dbReference type="PROSITE" id="PS50928">
    <property type="entry name" value="ABC_TM1"/>
    <property type="match status" value="1"/>
</dbReference>
<feature type="transmembrane region" description="Helical" evidence="7">
    <location>
        <begin position="139"/>
        <end position="166"/>
    </location>
</feature>
<dbReference type="PANTHER" id="PTHR43163:SF6">
    <property type="entry name" value="DIPEPTIDE TRANSPORT SYSTEM PERMEASE PROTEIN DPPB-RELATED"/>
    <property type="match status" value="1"/>
</dbReference>
<dbReference type="InterPro" id="IPR000515">
    <property type="entry name" value="MetI-like"/>
</dbReference>
<evidence type="ECO:0000256" key="6">
    <source>
        <dbReference type="ARBA" id="ARBA00023136"/>
    </source>
</evidence>
<keyword evidence="3" id="KW-1003">Cell membrane</keyword>
<dbReference type="Pfam" id="PF00528">
    <property type="entry name" value="BPD_transp_1"/>
    <property type="match status" value="1"/>
</dbReference>
<dbReference type="EMBL" id="CP017147">
    <property type="protein sequence ID" value="AOO79175.1"/>
    <property type="molecule type" value="Genomic_DNA"/>
</dbReference>
<keyword evidence="5 7" id="KW-1133">Transmembrane helix</keyword>
<evidence type="ECO:0000256" key="5">
    <source>
        <dbReference type="ARBA" id="ARBA00022989"/>
    </source>
</evidence>
<dbReference type="GO" id="GO:0071916">
    <property type="term" value="F:dipeptide transmembrane transporter activity"/>
    <property type="evidence" value="ECO:0007669"/>
    <property type="project" value="TreeGrafter"/>
</dbReference>
<evidence type="ECO:0000256" key="4">
    <source>
        <dbReference type="ARBA" id="ARBA00022692"/>
    </source>
</evidence>
<evidence type="ECO:0000313" key="10">
    <source>
        <dbReference type="Proteomes" id="UP000094969"/>
    </source>
</evidence>
<dbReference type="InterPro" id="IPR035906">
    <property type="entry name" value="MetI-like_sf"/>
</dbReference>
<feature type="transmembrane region" description="Helical" evidence="7">
    <location>
        <begin position="289"/>
        <end position="315"/>
    </location>
</feature>
<evidence type="ECO:0000256" key="3">
    <source>
        <dbReference type="ARBA" id="ARBA00022475"/>
    </source>
</evidence>
<feature type="transmembrane region" description="Helical" evidence="7">
    <location>
        <begin position="103"/>
        <end position="127"/>
    </location>
</feature>
<organism evidence="9 10">
    <name type="scientific">Bosea vaviloviae</name>
    <dbReference type="NCBI Taxonomy" id="1526658"/>
    <lineage>
        <taxon>Bacteria</taxon>
        <taxon>Pseudomonadati</taxon>
        <taxon>Pseudomonadota</taxon>
        <taxon>Alphaproteobacteria</taxon>
        <taxon>Hyphomicrobiales</taxon>
        <taxon>Boseaceae</taxon>
        <taxon>Bosea</taxon>
    </lineage>
</organism>
<evidence type="ECO:0000256" key="7">
    <source>
        <dbReference type="RuleBase" id="RU363032"/>
    </source>
</evidence>
<dbReference type="Gene3D" id="1.10.3720.10">
    <property type="entry name" value="MetI-like"/>
    <property type="match status" value="1"/>
</dbReference>
<name>A0A1D7TVN4_9HYPH</name>
<evidence type="ECO:0000256" key="2">
    <source>
        <dbReference type="ARBA" id="ARBA00022448"/>
    </source>
</evidence>
<keyword evidence="2 7" id="KW-0813">Transport</keyword>
<dbReference type="GO" id="GO:0005886">
    <property type="term" value="C:plasma membrane"/>
    <property type="evidence" value="ECO:0007669"/>
    <property type="project" value="UniProtKB-SubCell"/>
</dbReference>
<feature type="domain" description="ABC transmembrane type-1" evidence="8">
    <location>
        <begin position="103"/>
        <end position="308"/>
    </location>
</feature>
<gene>
    <name evidence="9" type="ORF">BHK69_00490</name>
</gene>
<protein>
    <submittedName>
        <fullName evidence="9">Glutathione ABC transporter permease GsiC</fullName>
    </submittedName>
</protein>
<dbReference type="OrthoDB" id="9805855at2"/>
<evidence type="ECO:0000313" key="9">
    <source>
        <dbReference type="EMBL" id="AOO79175.1"/>
    </source>
</evidence>
<dbReference type="KEGG" id="bvv:BHK69_00490"/>
<keyword evidence="4 7" id="KW-0812">Transmembrane</keyword>
<dbReference type="Proteomes" id="UP000094969">
    <property type="component" value="Chromosome"/>
</dbReference>